<name>A0AA86PI49_9EUKA</name>
<organism evidence="1">
    <name type="scientific">Hexamita inflata</name>
    <dbReference type="NCBI Taxonomy" id="28002"/>
    <lineage>
        <taxon>Eukaryota</taxon>
        <taxon>Metamonada</taxon>
        <taxon>Diplomonadida</taxon>
        <taxon>Hexamitidae</taxon>
        <taxon>Hexamitinae</taxon>
        <taxon>Hexamita</taxon>
    </lineage>
</organism>
<accession>A0AA86PI49</accession>
<evidence type="ECO:0000313" key="3">
    <source>
        <dbReference type="Proteomes" id="UP001642409"/>
    </source>
</evidence>
<reference evidence="1" key="1">
    <citation type="submission" date="2023-06" db="EMBL/GenBank/DDBJ databases">
        <authorList>
            <person name="Kurt Z."/>
        </authorList>
    </citation>
    <scope>NUCLEOTIDE SEQUENCE</scope>
</reference>
<evidence type="ECO:0000313" key="1">
    <source>
        <dbReference type="EMBL" id="CAI9935689.1"/>
    </source>
</evidence>
<evidence type="ECO:0000313" key="2">
    <source>
        <dbReference type="EMBL" id="CAL6052109.1"/>
    </source>
</evidence>
<comment type="caution">
    <text evidence="1">The sequence shown here is derived from an EMBL/GenBank/DDBJ whole genome shotgun (WGS) entry which is preliminary data.</text>
</comment>
<dbReference type="EMBL" id="CATOUU010000623">
    <property type="protein sequence ID" value="CAI9935689.1"/>
    <property type="molecule type" value="Genomic_DNA"/>
</dbReference>
<gene>
    <name evidence="1" type="ORF">HINF_LOCUS23334</name>
    <name evidence="2" type="ORF">HINF_LOCUS44688</name>
</gene>
<keyword evidence="3" id="KW-1185">Reference proteome</keyword>
<sequence length="291" mass="34707">MTQMEDYIFSSLNPQNLYESVQQQIDDANTMSYDPKLFLFQIMYTNESRLFELNITKEMRYYAVLTKLKAYINPANYFPIDIQQDAQYFYDTIRQQKPDLQNFFNSQFDYISQKLQNYSSFLDQVDLQSLQHEQYVQINDENKNIFQYIVNGTKSEEYDLHFTSPVPLQKLSKDVVFLINDFQDSHSVLKTLHESASVYDRIWFFQVTGETKYRNLIQLVYGRDYVSLQAALNAYKLISQYIEQPDQTFDYVSRQVATLVKWKFIIMNFTNYCYYAIQRLYRKNGVNISAG</sequence>
<proteinExistence type="predicted"/>
<dbReference type="EMBL" id="CAXDID020000191">
    <property type="protein sequence ID" value="CAL6052109.1"/>
    <property type="molecule type" value="Genomic_DNA"/>
</dbReference>
<dbReference type="AlphaFoldDB" id="A0AA86PI49"/>
<dbReference type="Proteomes" id="UP001642409">
    <property type="component" value="Unassembled WGS sequence"/>
</dbReference>
<protein>
    <submittedName>
        <fullName evidence="1">Uncharacterized protein</fullName>
    </submittedName>
</protein>
<reference evidence="2 3" key="2">
    <citation type="submission" date="2024-07" db="EMBL/GenBank/DDBJ databases">
        <authorList>
            <person name="Akdeniz Z."/>
        </authorList>
    </citation>
    <scope>NUCLEOTIDE SEQUENCE [LARGE SCALE GENOMIC DNA]</scope>
</reference>